<dbReference type="EMBL" id="QKZL01000024">
    <property type="protein sequence ID" value="PZX12371.1"/>
    <property type="molecule type" value="Genomic_DNA"/>
</dbReference>
<dbReference type="Proteomes" id="UP000248916">
    <property type="component" value="Unassembled WGS sequence"/>
</dbReference>
<protein>
    <submittedName>
        <fullName evidence="1">Uncharacterized protein</fullName>
    </submittedName>
</protein>
<evidence type="ECO:0000313" key="2">
    <source>
        <dbReference type="Proteomes" id="UP000248916"/>
    </source>
</evidence>
<dbReference type="AlphaFoldDB" id="A0A2W7MXI3"/>
<name>A0A2W7MXI3_9RHOB</name>
<comment type="caution">
    <text evidence="1">The sequence shown here is derived from an EMBL/GenBank/DDBJ whole genome shotgun (WGS) entry which is preliminary data.</text>
</comment>
<evidence type="ECO:0000313" key="1">
    <source>
        <dbReference type="EMBL" id="PZX12371.1"/>
    </source>
</evidence>
<proteinExistence type="predicted"/>
<sequence>MSGKAEADEKEGEIEKLHAKIGQFVVERDRSAKGESVRAPLVLAHWRAAGECGPEA</sequence>
<organism evidence="1 2">
    <name type="scientific">Palleronia aestuarii</name>
    <dbReference type="NCBI Taxonomy" id="568105"/>
    <lineage>
        <taxon>Bacteria</taxon>
        <taxon>Pseudomonadati</taxon>
        <taxon>Pseudomonadota</taxon>
        <taxon>Alphaproteobacteria</taxon>
        <taxon>Rhodobacterales</taxon>
        <taxon>Roseobacteraceae</taxon>
        <taxon>Palleronia</taxon>
    </lineage>
</organism>
<reference evidence="1 2" key="1">
    <citation type="submission" date="2018-06" db="EMBL/GenBank/DDBJ databases">
        <title>Genomic Encyclopedia of Archaeal and Bacterial Type Strains, Phase II (KMG-II): from individual species to whole genera.</title>
        <authorList>
            <person name="Goeker M."/>
        </authorList>
    </citation>
    <scope>NUCLEOTIDE SEQUENCE [LARGE SCALE GENOMIC DNA]</scope>
    <source>
        <strain evidence="1 2">DSM 22009</strain>
    </source>
</reference>
<accession>A0A2W7MXI3</accession>
<keyword evidence="2" id="KW-1185">Reference proteome</keyword>
<gene>
    <name evidence="1" type="ORF">LX81_03629</name>
</gene>